<name>A0A183UQE8_TOXCA</name>
<evidence type="ECO:0000259" key="3">
    <source>
        <dbReference type="SMART" id="SM00562"/>
    </source>
</evidence>
<evidence type="ECO:0000256" key="1">
    <source>
        <dbReference type="RuleBase" id="RU004011"/>
    </source>
</evidence>
<feature type="domain" description="Nucleoside diphosphate kinase-like" evidence="3">
    <location>
        <begin position="41"/>
        <end position="208"/>
    </location>
</feature>
<feature type="compositionally biased region" description="Basic and acidic residues" evidence="2">
    <location>
        <begin position="205"/>
        <end position="217"/>
    </location>
</feature>
<protein>
    <submittedName>
        <fullName evidence="6">NDK domain-containing protein</fullName>
    </submittedName>
</protein>
<dbReference type="SUPFAM" id="SSF54919">
    <property type="entry name" value="Nucleoside diphosphate kinase, NDK"/>
    <property type="match status" value="1"/>
</dbReference>
<organism evidence="5 6">
    <name type="scientific">Toxocara canis</name>
    <name type="common">Canine roundworm</name>
    <dbReference type="NCBI Taxonomy" id="6265"/>
    <lineage>
        <taxon>Eukaryota</taxon>
        <taxon>Metazoa</taxon>
        <taxon>Ecdysozoa</taxon>
        <taxon>Nematoda</taxon>
        <taxon>Chromadorea</taxon>
        <taxon>Rhabditida</taxon>
        <taxon>Spirurina</taxon>
        <taxon>Ascaridomorpha</taxon>
        <taxon>Ascaridoidea</taxon>
        <taxon>Toxocaridae</taxon>
        <taxon>Toxocara</taxon>
    </lineage>
</organism>
<dbReference type="Proteomes" id="UP000050794">
    <property type="component" value="Unassembled WGS sequence"/>
</dbReference>
<reference evidence="6" key="1">
    <citation type="submission" date="2016-06" db="UniProtKB">
        <authorList>
            <consortium name="WormBaseParasite"/>
        </authorList>
    </citation>
    <scope>IDENTIFICATION</scope>
</reference>
<feature type="compositionally biased region" description="Low complexity" evidence="2">
    <location>
        <begin position="169"/>
        <end position="186"/>
    </location>
</feature>
<dbReference type="GO" id="GO:0006183">
    <property type="term" value="P:GTP biosynthetic process"/>
    <property type="evidence" value="ECO:0007669"/>
    <property type="project" value="InterPro"/>
</dbReference>
<dbReference type="EMBL" id="UYWY01020593">
    <property type="protein sequence ID" value="VDM42039.1"/>
    <property type="molecule type" value="Genomic_DNA"/>
</dbReference>
<keyword evidence="5" id="KW-1185">Reference proteome</keyword>
<evidence type="ECO:0000313" key="5">
    <source>
        <dbReference type="Proteomes" id="UP000050794"/>
    </source>
</evidence>
<evidence type="ECO:0000313" key="4">
    <source>
        <dbReference type="EMBL" id="VDM42039.1"/>
    </source>
</evidence>
<comment type="similarity">
    <text evidence="1">Belongs to the NDK family.</text>
</comment>
<dbReference type="SMART" id="SM00562">
    <property type="entry name" value="NDK"/>
    <property type="match status" value="1"/>
</dbReference>
<dbReference type="AlphaFoldDB" id="A0A183UQE8"/>
<dbReference type="Gene3D" id="3.30.70.141">
    <property type="entry name" value="Nucleoside diphosphate kinase-like domain"/>
    <property type="match status" value="1"/>
</dbReference>
<feature type="region of interest" description="Disordered" evidence="2">
    <location>
        <begin position="161"/>
        <end position="226"/>
    </location>
</feature>
<accession>A0A183UQE8</accession>
<dbReference type="InterPro" id="IPR036850">
    <property type="entry name" value="NDK-like_dom_sf"/>
</dbReference>
<evidence type="ECO:0000256" key="2">
    <source>
        <dbReference type="SAM" id="MobiDB-lite"/>
    </source>
</evidence>
<reference evidence="4 5" key="2">
    <citation type="submission" date="2018-11" db="EMBL/GenBank/DDBJ databases">
        <authorList>
            <consortium name="Pathogen Informatics"/>
        </authorList>
    </citation>
    <scope>NUCLEOTIDE SEQUENCE [LARGE SCALE GENOMIC DNA]</scope>
</reference>
<dbReference type="GO" id="GO:0006228">
    <property type="term" value="P:UTP biosynthetic process"/>
    <property type="evidence" value="ECO:0007669"/>
    <property type="project" value="InterPro"/>
</dbReference>
<evidence type="ECO:0000313" key="6">
    <source>
        <dbReference type="WBParaSite" id="TCNE_0001071801-mRNA-1"/>
    </source>
</evidence>
<dbReference type="Pfam" id="PF00334">
    <property type="entry name" value="NDK"/>
    <property type="match status" value="1"/>
</dbReference>
<sequence>MLRSPKISSIMWKALCQCRRNKVKEEEIAIANTIDFTSKTGEKTIVIFAGAVIQRALIGKLIERIERRNLSLDGVKMLRPTTEMLQIHFKGRPNIGSQKAIAERIETMLKSPIIVSVWRGVDAVKACANVCSELRHQFALELGKLDEISSVQHAKVVVENTPVDEVDSQQVEEGQPQAEAEPNAAPGTDNVAETAGTAELQPEQEASKEDNDQKTMEEANIVEVKQ</sequence>
<proteinExistence type="inferred from homology"/>
<dbReference type="GO" id="GO:0006241">
    <property type="term" value="P:CTP biosynthetic process"/>
    <property type="evidence" value="ECO:0007669"/>
    <property type="project" value="InterPro"/>
</dbReference>
<gene>
    <name evidence="4" type="ORF">TCNE_LOCUS10718</name>
</gene>
<dbReference type="InterPro" id="IPR034907">
    <property type="entry name" value="NDK-like_dom"/>
</dbReference>
<dbReference type="InterPro" id="IPR001564">
    <property type="entry name" value="Nucleoside_diP_kinase"/>
</dbReference>
<dbReference type="PRINTS" id="PR01243">
    <property type="entry name" value="NUCDPKINASE"/>
</dbReference>
<dbReference type="GO" id="GO:0004550">
    <property type="term" value="F:nucleoside diphosphate kinase activity"/>
    <property type="evidence" value="ECO:0007669"/>
    <property type="project" value="InterPro"/>
</dbReference>
<dbReference type="WBParaSite" id="TCNE_0001071801-mRNA-1">
    <property type="protein sequence ID" value="TCNE_0001071801-mRNA-1"/>
    <property type="gene ID" value="TCNE_0001071801"/>
</dbReference>